<evidence type="ECO:0000256" key="1">
    <source>
        <dbReference type="SAM" id="SignalP"/>
    </source>
</evidence>
<reference evidence="2 3" key="1">
    <citation type="submission" date="2020-03" db="EMBL/GenBank/DDBJ databases">
        <title>Cyclobacterium plantarum sp. nov., a marine bacterium isolated from a coastal-marine wetland.</title>
        <authorList>
            <person name="Sanchez-Porro C."/>
            <person name="Ventosa A."/>
            <person name="Amoozegar M."/>
        </authorList>
    </citation>
    <scope>NUCLEOTIDE SEQUENCE [LARGE SCALE GENOMIC DNA]</scope>
    <source>
        <strain evidence="2 3">GBPx2</strain>
    </source>
</reference>
<dbReference type="PROSITE" id="PS51257">
    <property type="entry name" value="PROKAR_LIPOPROTEIN"/>
    <property type="match status" value="1"/>
</dbReference>
<feature type="signal peptide" evidence="1">
    <location>
        <begin position="1"/>
        <end position="20"/>
    </location>
</feature>
<gene>
    <name evidence="2" type="ORF">G9Q97_00905</name>
</gene>
<evidence type="ECO:0000313" key="2">
    <source>
        <dbReference type="EMBL" id="NHE55368.1"/>
    </source>
</evidence>
<evidence type="ECO:0000313" key="3">
    <source>
        <dbReference type="Proteomes" id="UP000649799"/>
    </source>
</evidence>
<proteinExistence type="predicted"/>
<keyword evidence="3" id="KW-1185">Reference proteome</keyword>
<feature type="chain" id="PRO_5045381719" evidence="1">
    <location>
        <begin position="21"/>
        <end position="500"/>
    </location>
</feature>
<dbReference type="EMBL" id="JAANYN010000001">
    <property type="protein sequence ID" value="NHE55368.1"/>
    <property type="molecule type" value="Genomic_DNA"/>
</dbReference>
<organism evidence="2 3">
    <name type="scientific">Cyclobacterium plantarum</name>
    <dbReference type="NCBI Taxonomy" id="2716263"/>
    <lineage>
        <taxon>Bacteria</taxon>
        <taxon>Pseudomonadati</taxon>
        <taxon>Bacteroidota</taxon>
        <taxon>Cytophagia</taxon>
        <taxon>Cytophagales</taxon>
        <taxon>Cyclobacteriaceae</taxon>
        <taxon>Cyclobacterium</taxon>
    </lineage>
</organism>
<dbReference type="RefSeq" id="WP_166142216.1">
    <property type="nucleotide sequence ID" value="NZ_JAANYN010000001.1"/>
</dbReference>
<accession>A0ABX0H4R4</accession>
<sequence>MKKILKGLTGLALSVGLLTACGEEEQPNNFVTISGIPPTAVVEAGQRVGPVTANINANDGLASLVIIKNGATVETINFNGETSASHEFSYTSTEEDANSNVVFEFVVTDSNGDSQTVTHVLTVGEEATTLRITENIEEDVTWETGKVYVLTDRITVTGGATLTIQPGVIVKGEAGSGPNATALVIARGSKINAVGNADQPIIFTSVADEIEPGMIASPNLDPNITGLWGGLLILGNAPSSLAGDVSEVQIEGIPPSDTNGLYGGDDPDDDSGMLKFISIRHGGANIGEGNEINGLTLGGVGSTTVIENIEVVANEDDGIEWFGGTVSVKNAIVWSSADDAIDTDQSWAGELDNFIIVAGSETDHAFEIDGPEGSFNAAHTIKNGTVIGHEAAELGDFRDGARASLQNIYFFGFGDPAATEGRGDFSLDGDGSVSNFESGVLNFNNLQVTLPEGVALTDVFRHGTHVHATAVAEGENTVGADKSAFANWSWTAVAGNLDDL</sequence>
<protein>
    <submittedName>
        <fullName evidence="2">Uncharacterized protein</fullName>
    </submittedName>
</protein>
<comment type="caution">
    <text evidence="2">The sequence shown here is derived from an EMBL/GenBank/DDBJ whole genome shotgun (WGS) entry which is preliminary data.</text>
</comment>
<dbReference type="PANTHER" id="PTHR41339">
    <property type="entry name" value="LIPL48"/>
    <property type="match status" value="1"/>
</dbReference>
<dbReference type="PANTHER" id="PTHR41339:SF1">
    <property type="entry name" value="SECRETED PROTEIN"/>
    <property type="match status" value="1"/>
</dbReference>
<keyword evidence="1" id="KW-0732">Signal</keyword>
<name>A0ABX0H4R4_9BACT</name>
<dbReference type="Proteomes" id="UP000649799">
    <property type="component" value="Unassembled WGS sequence"/>
</dbReference>